<dbReference type="Proteomes" id="UP000282299">
    <property type="component" value="Unassembled WGS sequence"/>
</dbReference>
<dbReference type="RefSeq" id="WP_058667696.1">
    <property type="nucleotide sequence ID" value="NZ_ABTEQQ020000001.1"/>
</dbReference>
<evidence type="ECO:0000313" key="2">
    <source>
        <dbReference type="EMBL" id="MBJ9870684.1"/>
    </source>
</evidence>
<organism evidence="3 4">
    <name type="scientific">Citrobacter koseri</name>
    <name type="common">Citrobacter diversus</name>
    <dbReference type="NCBI Taxonomy" id="545"/>
    <lineage>
        <taxon>Bacteria</taxon>
        <taxon>Pseudomonadati</taxon>
        <taxon>Pseudomonadota</taxon>
        <taxon>Gammaproteobacteria</taxon>
        <taxon>Enterobacterales</taxon>
        <taxon>Enterobacteriaceae</taxon>
        <taxon>Citrobacter</taxon>
    </lineage>
</organism>
<proteinExistence type="predicted"/>
<comment type="caution">
    <text evidence="3">The sequence shown here is derived from an EMBL/GenBank/DDBJ whole genome shotgun (WGS) entry which is preliminary data.</text>
</comment>
<gene>
    <name evidence="3" type="ORF">EGS84_11100</name>
    <name evidence="2" type="ORF">I5687_22330</name>
</gene>
<name>A0AAQ0V7A9_CITKO</name>
<dbReference type="InterPro" id="IPR031856">
    <property type="entry name" value="YdaS_toxin-like"/>
</dbReference>
<dbReference type="InterPro" id="IPR010982">
    <property type="entry name" value="Lambda_DNA-bd_dom_sf"/>
</dbReference>
<evidence type="ECO:0000313" key="4">
    <source>
        <dbReference type="Proteomes" id="UP000282299"/>
    </source>
</evidence>
<dbReference type="EMBL" id="JADVNV010000015">
    <property type="protein sequence ID" value="MBJ9870684.1"/>
    <property type="molecule type" value="Genomic_DNA"/>
</dbReference>
<dbReference type="Proteomes" id="UP000807555">
    <property type="component" value="Unassembled WGS sequence"/>
</dbReference>
<dbReference type="Pfam" id="PF15943">
    <property type="entry name" value="YdaS_toxin"/>
    <property type="match status" value="1"/>
</dbReference>
<evidence type="ECO:0000256" key="1">
    <source>
        <dbReference type="SAM" id="MobiDB-lite"/>
    </source>
</evidence>
<sequence length="80" mass="8952">MTPEQLALSEAIETAGGQSELARKLTASSGKEVKQQQVWNWLNREKRPPIKQSQHIESVTGIPKERLRPDVFQKSTDPAA</sequence>
<dbReference type="AlphaFoldDB" id="A0AAQ0V7A9"/>
<dbReference type="Gene3D" id="1.10.260.40">
    <property type="entry name" value="lambda repressor-like DNA-binding domains"/>
    <property type="match status" value="1"/>
</dbReference>
<protein>
    <submittedName>
        <fullName evidence="3">Cytoplasmic chaperone TorD</fullName>
    </submittedName>
    <submittedName>
        <fullName evidence="2">Helix-turn-helix domain-containing protein</fullName>
    </submittedName>
</protein>
<dbReference type="EMBL" id="RKIT01000002">
    <property type="protein sequence ID" value="RSC17452.1"/>
    <property type="molecule type" value="Genomic_DNA"/>
</dbReference>
<reference evidence="2" key="3">
    <citation type="submission" date="2020-11" db="EMBL/GenBank/DDBJ databases">
        <title>Enhanced detection system for hospital associated transmission using whole genome sequencing surveillance.</title>
        <authorList>
            <person name="Harrison L.H."/>
            <person name="Van Tyne D."/>
            <person name="Marsh J.W."/>
            <person name="Griffith M.P."/>
            <person name="Snyder D.J."/>
            <person name="Cooper V.S."/>
            <person name="Mustapha M."/>
        </authorList>
    </citation>
    <scope>NUCLEOTIDE SEQUENCE</scope>
    <source>
        <strain evidence="2">CB00014</strain>
    </source>
</reference>
<feature type="region of interest" description="Disordered" evidence="1">
    <location>
        <begin position="1"/>
        <end position="29"/>
    </location>
</feature>
<reference evidence="4" key="2">
    <citation type="submission" date="2018-10" db="EMBL/GenBank/DDBJ databases">
        <title>FDA dAtabase for Regulatory Grade micrObial Sequences (FDA-ARGOS): Supporting development and validation of Infectious Disease Dx tests.</title>
        <authorList>
            <person name="Goldberg B."/>
            <person name="Campos J."/>
            <person name="Tallon L."/>
            <person name="Sadzewicz L."/>
            <person name="Zhao X."/>
            <person name="Vavikolanu K."/>
            <person name="Mehta A."/>
            <person name="Aluvathingal J."/>
            <person name="Nadendla S."/>
            <person name="Geyer C."/>
            <person name="Nandy P."/>
            <person name="Yan Y."/>
            <person name="Sichtig H."/>
        </authorList>
    </citation>
    <scope>NUCLEOTIDE SEQUENCE [LARGE SCALE GENOMIC DNA]</scope>
    <source>
        <strain evidence="4">FDAARGOS_526</strain>
    </source>
</reference>
<dbReference type="GO" id="GO:0003677">
    <property type="term" value="F:DNA binding"/>
    <property type="evidence" value="ECO:0007669"/>
    <property type="project" value="InterPro"/>
</dbReference>
<reference evidence="3" key="1">
    <citation type="submission" date="2018-10" db="EMBL/GenBank/DDBJ databases">
        <title>FDA dAtabase for Regulatory Grade micrObial Sequences (FDA-ARGOS): Supporting development and validation of Infectious Disease Dx tests.</title>
        <authorList>
            <person name="Campos J."/>
            <person name="Goldberg B."/>
            <person name="Tallon L.J."/>
            <person name="Sadzewicz L."/>
            <person name="Zhao X."/>
            <person name="Vavikolanu K."/>
            <person name="Mehta A."/>
            <person name="Aluvathingal J."/>
            <person name="Nadendla S."/>
            <person name="Geyer C."/>
            <person name="Nandy P."/>
            <person name="Yan Y."/>
            <person name="Sichtig H."/>
        </authorList>
    </citation>
    <scope>NUCLEOTIDE SEQUENCE</scope>
    <source>
        <strain evidence="3">FDAARGOS_526</strain>
    </source>
</reference>
<evidence type="ECO:0000313" key="3">
    <source>
        <dbReference type="EMBL" id="RSC17452.1"/>
    </source>
</evidence>
<accession>A0AAQ0V7A9</accession>